<dbReference type="SUPFAM" id="SSF46785">
    <property type="entry name" value="Winged helix' DNA-binding domain"/>
    <property type="match status" value="1"/>
</dbReference>
<dbReference type="PANTHER" id="PTHR43304">
    <property type="entry name" value="PHYTOCHROME-LIKE PROTEIN CPH1"/>
    <property type="match status" value="1"/>
</dbReference>
<dbReference type="Pfam" id="PF13185">
    <property type="entry name" value="GAF_2"/>
    <property type="match status" value="1"/>
</dbReference>
<dbReference type="AlphaFoldDB" id="A0ABD5Z0V8"/>
<evidence type="ECO:0000256" key="4">
    <source>
        <dbReference type="ARBA" id="ARBA00022679"/>
    </source>
</evidence>
<dbReference type="InterPro" id="IPR035965">
    <property type="entry name" value="PAS-like_dom_sf"/>
</dbReference>
<dbReference type="EMBL" id="JBHTAR010000011">
    <property type="protein sequence ID" value="MFC7198804.1"/>
    <property type="molecule type" value="Genomic_DNA"/>
</dbReference>
<dbReference type="InterPro" id="IPR036390">
    <property type="entry name" value="WH_DNA-bd_sf"/>
</dbReference>
<feature type="domain" description="PAS" evidence="8">
    <location>
        <begin position="207"/>
        <end position="281"/>
    </location>
</feature>
<evidence type="ECO:0000256" key="2">
    <source>
        <dbReference type="ARBA" id="ARBA00012438"/>
    </source>
</evidence>
<protein>
    <recommendedName>
        <fullName evidence="2">histidine kinase</fullName>
        <ecNumber evidence="2">2.7.13.3</ecNumber>
    </recommendedName>
</protein>
<evidence type="ECO:0000256" key="6">
    <source>
        <dbReference type="ARBA" id="ARBA00023015"/>
    </source>
</evidence>
<dbReference type="RefSeq" id="WP_279528763.1">
    <property type="nucleotide sequence ID" value="NZ_CP122312.1"/>
</dbReference>
<dbReference type="InterPro" id="IPR000700">
    <property type="entry name" value="PAS-assoc_C"/>
</dbReference>
<feature type="domain" description="PAC" evidence="9">
    <location>
        <begin position="282"/>
        <end position="334"/>
    </location>
</feature>
<dbReference type="SMART" id="SM00091">
    <property type="entry name" value="PAS"/>
    <property type="match status" value="2"/>
</dbReference>
<dbReference type="SMART" id="SM00065">
    <property type="entry name" value="GAF"/>
    <property type="match status" value="1"/>
</dbReference>
<evidence type="ECO:0000256" key="3">
    <source>
        <dbReference type="ARBA" id="ARBA00022553"/>
    </source>
</evidence>
<keyword evidence="5" id="KW-0418">Kinase</keyword>
<evidence type="ECO:0000256" key="1">
    <source>
        <dbReference type="ARBA" id="ARBA00000085"/>
    </source>
</evidence>
<dbReference type="Gene3D" id="3.30.450.40">
    <property type="match status" value="1"/>
</dbReference>
<dbReference type="CDD" id="cd00130">
    <property type="entry name" value="PAS"/>
    <property type="match status" value="2"/>
</dbReference>
<dbReference type="InterPro" id="IPR003018">
    <property type="entry name" value="GAF"/>
</dbReference>
<dbReference type="PROSITE" id="PS50113">
    <property type="entry name" value="PAC"/>
    <property type="match status" value="1"/>
</dbReference>
<evidence type="ECO:0000259" key="9">
    <source>
        <dbReference type="PROSITE" id="PS50113"/>
    </source>
</evidence>
<evidence type="ECO:0000256" key="7">
    <source>
        <dbReference type="ARBA" id="ARBA00023163"/>
    </source>
</evidence>
<dbReference type="Pfam" id="PF08447">
    <property type="entry name" value="PAS_3"/>
    <property type="match status" value="1"/>
</dbReference>
<keyword evidence="3" id="KW-0597">Phosphoprotein</keyword>
<name>A0ABD5Z0V8_9EURY</name>
<feature type="domain" description="PAS" evidence="8">
    <location>
        <begin position="83"/>
        <end position="153"/>
    </location>
</feature>
<dbReference type="Gene3D" id="3.30.450.20">
    <property type="entry name" value="PAS domain"/>
    <property type="match status" value="2"/>
</dbReference>
<gene>
    <name evidence="10" type="ORF">ACFQJ9_05110</name>
</gene>
<accession>A0ABD5Z0V8</accession>
<dbReference type="SMART" id="SM00086">
    <property type="entry name" value="PAC"/>
    <property type="match status" value="2"/>
</dbReference>
<dbReference type="InterPro" id="IPR001610">
    <property type="entry name" value="PAC"/>
</dbReference>
<keyword evidence="4" id="KW-0808">Transferase</keyword>
<keyword evidence="11" id="KW-1185">Reference proteome</keyword>
<dbReference type="InterPro" id="IPR029016">
    <property type="entry name" value="GAF-like_dom_sf"/>
</dbReference>
<dbReference type="InterPro" id="IPR000014">
    <property type="entry name" value="PAS"/>
</dbReference>
<dbReference type="SUPFAM" id="SSF55781">
    <property type="entry name" value="GAF domain-like"/>
    <property type="match status" value="1"/>
</dbReference>
<dbReference type="InterPro" id="IPR052162">
    <property type="entry name" value="Sensor_kinase/Photoreceptor"/>
</dbReference>
<comment type="catalytic activity">
    <reaction evidence="1">
        <text>ATP + protein L-histidine = ADP + protein N-phospho-L-histidine.</text>
        <dbReference type="EC" id="2.7.13.3"/>
    </reaction>
</comment>
<evidence type="ECO:0000313" key="11">
    <source>
        <dbReference type="Proteomes" id="UP001596447"/>
    </source>
</evidence>
<dbReference type="PROSITE" id="PS50112">
    <property type="entry name" value="PAS"/>
    <property type="match status" value="2"/>
</dbReference>
<dbReference type="SUPFAM" id="SSF55785">
    <property type="entry name" value="PYP-like sensor domain (PAS domain)"/>
    <property type="match status" value="2"/>
</dbReference>
<evidence type="ECO:0000259" key="8">
    <source>
        <dbReference type="PROSITE" id="PS50112"/>
    </source>
</evidence>
<evidence type="ECO:0000256" key="5">
    <source>
        <dbReference type="ARBA" id="ARBA00022777"/>
    </source>
</evidence>
<proteinExistence type="predicted"/>
<dbReference type="NCBIfam" id="TIGR00229">
    <property type="entry name" value="sensory_box"/>
    <property type="match status" value="2"/>
</dbReference>
<dbReference type="GO" id="GO:0004673">
    <property type="term" value="F:protein histidine kinase activity"/>
    <property type="evidence" value="ECO:0007669"/>
    <property type="project" value="UniProtKB-EC"/>
</dbReference>
<dbReference type="InterPro" id="IPR007050">
    <property type="entry name" value="HTH_bacterioopsin"/>
</dbReference>
<dbReference type="Pfam" id="PF13426">
    <property type="entry name" value="PAS_9"/>
    <property type="match status" value="1"/>
</dbReference>
<dbReference type="InterPro" id="IPR031803">
    <property type="entry name" value="BAT_GAF/HTH-assoc"/>
</dbReference>
<dbReference type="Pfam" id="PF15915">
    <property type="entry name" value="BAT"/>
    <property type="match status" value="1"/>
</dbReference>
<dbReference type="InterPro" id="IPR013655">
    <property type="entry name" value="PAS_fold_3"/>
</dbReference>
<dbReference type="Pfam" id="PF04967">
    <property type="entry name" value="HTH_10"/>
    <property type="match status" value="1"/>
</dbReference>
<reference evidence="10 11" key="1">
    <citation type="journal article" date="2019" name="Int. J. Syst. Evol. Microbiol.">
        <title>The Global Catalogue of Microorganisms (GCM) 10K type strain sequencing project: providing services to taxonomists for standard genome sequencing and annotation.</title>
        <authorList>
            <consortium name="The Broad Institute Genomics Platform"/>
            <consortium name="The Broad Institute Genome Sequencing Center for Infectious Disease"/>
            <person name="Wu L."/>
            <person name="Ma J."/>
        </authorList>
    </citation>
    <scope>NUCLEOTIDE SEQUENCE [LARGE SCALE GENOMIC DNA]</scope>
    <source>
        <strain evidence="10 11">XZGYJ-43</strain>
    </source>
</reference>
<evidence type="ECO:0000313" key="10">
    <source>
        <dbReference type="EMBL" id="MFC7198804.1"/>
    </source>
</evidence>
<dbReference type="Proteomes" id="UP001596447">
    <property type="component" value="Unassembled WGS sequence"/>
</dbReference>
<sequence>MLTDALRETLDVFDDAGRGAPLTTSEVTDAVDVGRRSTYDRLDRLVERGFLETKEVGARGRVWWRPPTATVTTTSERSVEDRSEELLRAVFEHSNDAIFVLDPYADEILDVNDASCELLGYPREELLELGPSDCHPDELERFRAFVDGVFDGGAGWTDELTCLTEDGRRIPTEISASRVVLDGRDCLLAMVRDVSGRERRERERRESERKFWTLAENLEEIVWMSSADPSDFLYVNPAYEDVWGRDREELYAGDGLAFLDAVHPDDRERVREAYTDLPERGYEEEFRVQQPDGSVRWILGQAVPLRDEDGTVHRIVGIGEDVTERKERERELERQREHLDALNKLNRVGREITDAAIDQSTREEIERTVCEAFAESDFYEFAWMAEVDPVTKTIDKRVEAGVDGYIENVALSTDSGDATGRGPTGRAIRSQEVVPVRNVFEDPAFEPWRDVARQYGYRASAAVPVVYEGTMYGVVGVYTTRADAFSDDECRMLAQLGETVGHAIAATERRRALLSEEVVKLDFRIADAFDTFDVDASPGCRIAIDETIPLQDDDYLVYGHASAGDLDVVRALTDTVSSWESMAPLGDETDGDEPTRFKLRLSDPPVLGAVTSRGGRVEEAVFEDGDYRMSIHLPPGVDTRDVINTVQSAYPASEMVTRRRSQRPDVDASPSDVLCGADLTERQRSTLEAAFFGGFFEWPRESAGEDVADAMDVSPPTFHQHLRTAQRKVFESILSDAGGVD</sequence>
<dbReference type="PANTHER" id="PTHR43304:SF1">
    <property type="entry name" value="PAC DOMAIN-CONTAINING PROTEIN"/>
    <property type="match status" value="1"/>
</dbReference>
<comment type="caution">
    <text evidence="10">The sequence shown here is derived from an EMBL/GenBank/DDBJ whole genome shotgun (WGS) entry which is preliminary data.</text>
</comment>
<organism evidence="10 11">
    <name type="scientific">Halospeciosus flavus</name>
    <dbReference type="NCBI Taxonomy" id="3032283"/>
    <lineage>
        <taxon>Archaea</taxon>
        <taxon>Methanobacteriati</taxon>
        <taxon>Methanobacteriota</taxon>
        <taxon>Stenosarchaea group</taxon>
        <taxon>Halobacteria</taxon>
        <taxon>Halobacteriales</taxon>
        <taxon>Halobacteriaceae</taxon>
        <taxon>Halospeciosus</taxon>
    </lineage>
</organism>
<keyword evidence="6" id="KW-0805">Transcription regulation</keyword>
<dbReference type="EC" id="2.7.13.3" evidence="2"/>
<keyword evidence="7" id="KW-0804">Transcription</keyword>